<dbReference type="PANTHER" id="PTHR45840">
    <property type="entry name" value="RHOMBOID-RELATED PROTEIN"/>
    <property type="match status" value="1"/>
</dbReference>
<gene>
    <name evidence="9" type="ORF">BPAG_LOCUS9967</name>
</gene>
<dbReference type="EMBL" id="UZAD01013171">
    <property type="protein sequence ID" value="VDN91153.1"/>
    <property type="molecule type" value="Genomic_DNA"/>
</dbReference>
<dbReference type="Pfam" id="PF13499">
    <property type="entry name" value="EF-hand_7"/>
    <property type="match status" value="1"/>
</dbReference>
<evidence type="ECO:0000313" key="10">
    <source>
        <dbReference type="Proteomes" id="UP000278627"/>
    </source>
</evidence>
<feature type="transmembrane region" description="Helical" evidence="7">
    <location>
        <begin position="265"/>
        <end position="289"/>
    </location>
</feature>
<dbReference type="SUPFAM" id="SSF47473">
    <property type="entry name" value="EF-hand"/>
    <property type="match status" value="1"/>
</dbReference>
<feature type="domain" description="EF-hand" evidence="8">
    <location>
        <begin position="88"/>
        <end position="123"/>
    </location>
</feature>
<evidence type="ECO:0000256" key="6">
    <source>
        <dbReference type="ARBA" id="ARBA00023136"/>
    </source>
</evidence>
<dbReference type="PANTHER" id="PTHR45840:SF9">
    <property type="entry name" value="INACTIVE RHOMBOID-RELATED PROTEIN 2"/>
    <property type="match status" value="1"/>
</dbReference>
<accession>A0A0N4TNE3</accession>
<dbReference type="Pfam" id="PF01694">
    <property type="entry name" value="Rhomboid"/>
    <property type="match status" value="1"/>
</dbReference>
<evidence type="ECO:0000256" key="2">
    <source>
        <dbReference type="ARBA" id="ARBA00009045"/>
    </source>
</evidence>
<dbReference type="PROSITE" id="PS00018">
    <property type="entry name" value="EF_HAND_1"/>
    <property type="match status" value="1"/>
</dbReference>
<keyword evidence="3 7" id="KW-0812">Transmembrane</keyword>
<feature type="transmembrane region" description="Helical" evidence="7">
    <location>
        <begin position="351"/>
        <end position="370"/>
    </location>
</feature>
<dbReference type="GO" id="GO:0005509">
    <property type="term" value="F:calcium ion binding"/>
    <property type="evidence" value="ECO:0007669"/>
    <property type="project" value="InterPro"/>
</dbReference>
<sequence length="481" mass="54773">MKDNEEWNGRKELGLIQEKKGEAQLLPLKKKGNKGGDMSGEEGHGCEMANGYYSWLTIFQVFDTNYDGYIATHDLRRFVRNSATSFGLSRQEADALLQNIDKNGDHLLDFAEFCTLMSKAKKLRMRHVLFRAAQMVVPRSSRTVPFNYLQQYNCFPPPVFMICISILEAKRSFYVAISSTNSDFLALSIAAYVYYVVRLRSGIELYGPVPQKSLLIFNPYKTNEVWRYFTYMFIHIGIIHLAFNILTQIVLGIPLELVHKFWRIALVYLSGVLAGKCCDVTLFLLAILFSNIQQPHLICIASETIYLICSLLDYAIDPRTHLAGASGGVYALLAAHIAELLINWAEMEFALYRALVLVVLISSDVSLAIYHRYYLNTTDKSPAKSNIHIAGASFHQTSGFSCIASCWFRGWSANGYRRVTEFSEEELGTYSMVDCFYSNRLFILNTCLTQYHTAYLRCQNSIQEQQIHDHSILRPLQTIVT</sequence>
<dbReference type="AlphaFoldDB" id="A0A0N4TNE3"/>
<dbReference type="GO" id="GO:0016020">
    <property type="term" value="C:membrane"/>
    <property type="evidence" value="ECO:0007669"/>
    <property type="project" value="UniProtKB-SubCell"/>
</dbReference>
<feature type="domain" description="EF-hand" evidence="8">
    <location>
        <begin position="58"/>
        <end position="85"/>
    </location>
</feature>
<evidence type="ECO:0000259" key="8">
    <source>
        <dbReference type="PROSITE" id="PS50222"/>
    </source>
</evidence>
<comment type="subcellular location">
    <subcellularLocation>
        <location evidence="1">Membrane</location>
        <topology evidence="1">Multi-pass membrane protein</topology>
    </subcellularLocation>
</comment>
<dbReference type="InterPro" id="IPR051739">
    <property type="entry name" value="Rhomboid_IM_Serine_Proteases"/>
</dbReference>
<name>A0A0N4TNE3_BRUPA</name>
<dbReference type="InterPro" id="IPR018247">
    <property type="entry name" value="EF_Hand_1_Ca_BS"/>
</dbReference>
<dbReference type="SMART" id="SM00054">
    <property type="entry name" value="EFh"/>
    <property type="match status" value="2"/>
</dbReference>
<feature type="transmembrane region" description="Helical" evidence="7">
    <location>
        <begin position="328"/>
        <end position="345"/>
    </location>
</feature>
<organism evidence="11">
    <name type="scientific">Brugia pahangi</name>
    <name type="common">Filarial nematode worm</name>
    <dbReference type="NCBI Taxonomy" id="6280"/>
    <lineage>
        <taxon>Eukaryota</taxon>
        <taxon>Metazoa</taxon>
        <taxon>Ecdysozoa</taxon>
        <taxon>Nematoda</taxon>
        <taxon>Chromadorea</taxon>
        <taxon>Rhabditida</taxon>
        <taxon>Spirurina</taxon>
        <taxon>Spiruromorpha</taxon>
        <taxon>Filarioidea</taxon>
        <taxon>Onchocercidae</taxon>
        <taxon>Brugia</taxon>
    </lineage>
</organism>
<dbReference type="Proteomes" id="UP000278627">
    <property type="component" value="Unassembled WGS sequence"/>
</dbReference>
<reference evidence="11" key="1">
    <citation type="submission" date="2017-02" db="UniProtKB">
        <authorList>
            <consortium name="WormBaseParasite"/>
        </authorList>
    </citation>
    <scope>IDENTIFICATION</scope>
</reference>
<evidence type="ECO:0000256" key="7">
    <source>
        <dbReference type="SAM" id="Phobius"/>
    </source>
</evidence>
<keyword evidence="10" id="KW-1185">Reference proteome</keyword>
<feature type="transmembrane region" description="Helical" evidence="7">
    <location>
        <begin position="295"/>
        <end position="316"/>
    </location>
</feature>
<dbReference type="SUPFAM" id="SSF144091">
    <property type="entry name" value="Rhomboid-like"/>
    <property type="match status" value="1"/>
</dbReference>
<feature type="transmembrane region" description="Helical" evidence="7">
    <location>
        <begin position="228"/>
        <end position="253"/>
    </location>
</feature>
<dbReference type="InterPro" id="IPR035952">
    <property type="entry name" value="Rhomboid-like_sf"/>
</dbReference>
<reference evidence="9 10" key="2">
    <citation type="submission" date="2018-11" db="EMBL/GenBank/DDBJ databases">
        <authorList>
            <consortium name="Pathogen Informatics"/>
        </authorList>
    </citation>
    <scope>NUCLEOTIDE SEQUENCE [LARGE SCALE GENOMIC DNA]</scope>
</reference>
<evidence type="ECO:0000313" key="9">
    <source>
        <dbReference type="EMBL" id="VDN91153.1"/>
    </source>
</evidence>
<dbReference type="WBParaSite" id="BPAG_0001000501-mRNA-1">
    <property type="protein sequence ID" value="BPAG_0001000501-mRNA-1"/>
    <property type="gene ID" value="BPAG_0001000501"/>
</dbReference>
<dbReference type="Gene3D" id="1.10.238.10">
    <property type="entry name" value="EF-hand"/>
    <property type="match status" value="1"/>
</dbReference>
<evidence type="ECO:0000256" key="4">
    <source>
        <dbReference type="ARBA" id="ARBA00022837"/>
    </source>
</evidence>
<evidence type="ECO:0000256" key="3">
    <source>
        <dbReference type="ARBA" id="ARBA00022692"/>
    </source>
</evidence>
<dbReference type="InterPro" id="IPR002048">
    <property type="entry name" value="EF_hand_dom"/>
</dbReference>
<evidence type="ECO:0000256" key="5">
    <source>
        <dbReference type="ARBA" id="ARBA00022989"/>
    </source>
</evidence>
<dbReference type="PROSITE" id="PS50222">
    <property type="entry name" value="EF_HAND_2"/>
    <property type="match status" value="2"/>
</dbReference>
<dbReference type="InterPro" id="IPR011992">
    <property type="entry name" value="EF-hand-dom_pair"/>
</dbReference>
<comment type="similarity">
    <text evidence="2">Belongs to the peptidase S54 family.</text>
</comment>
<keyword evidence="4" id="KW-0106">Calcium</keyword>
<dbReference type="STRING" id="6280.A0A0N4TNE3"/>
<evidence type="ECO:0000313" key="11">
    <source>
        <dbReference type="WBParaSite" id="BPAG_0001000501-mRNA-1"/>
    </source>
</evidence>
<dbReference type="GO" id="GO:0004252">
    <property type="term" value="F:serine-type endopeptidase activity"/>
    <property type="evidence" value="ECO:0007669"/>
    <property type="project" value="InterPro"/>
</dbReference>
<dbReference type="CDD" id="cd00051">
    <property type="entry name" value="EFh"/>
    <property type="match status" value="1"/>
</dbReference>
<dbReference type="Gene3D" id="1.20.1540.10">
    <property type="entry name" value="Rhomboid-like"/>
    <property type="match status" value="1"/>
</dbReference>
<proteinExistence type="inferred from homology"/>
<dbReference type="InterPro" id="IPR022764">
    <property type="entry name" value="Peptidase_S54_rhomboid_dom"/>
</dbReference>
<evidence type="ECO:0000256" key="1">
    <source>
        <dbReference type="ARBA" id="ARBA00004141"/>
    </source>
</evidence>
<protein>
    <submittedName>
        <fullName evidence="11">Rhomboid-related protein 3</fullName>
    </submittedName>
</protein>
<keyword evidence="6 7" id="KW-0472">Membrane</keyword>
<keyword evidence="5 7" id="KW-1133">Transmembrane helix</keyword>